<dbReference type="EMBL" id="BART01002307">
    <property type="protein sequence ID" value="GAG59556.1"/>
    <property type="molecule type" value="Genomic_DNA"/>
</dbReference>
<comment type="caution">
    <text evidence="1">The sequence shown here is derived from an EMBL/GenBank/DDBJ whole genome shotgun (WGS) entry which is preliminary data.</text>
</comment>
<proteinExistence type="predicted"/>
<sequence length="49" mass="5450">DVDAVEDIVFFHGICQNCTLQSMLVLNKTSPFVGEFDSNLINEGTVFEI</sequence>
<accession>X1AHS1</accession>
<gene>
    <name evidence="1" type="ORF">S01H4_07151</name>
</gene>
<name>X1AHS1_9ZZZZ</name>
<reference evidence="1" key="1">
    <citation type="journal article" date="2014" name="Front. Microbiol.">
        <title>High frequency of phylogenetically diverse reductive dehalogenase-homologous genes in deep subseafloor sedimentary metagenomes.</title>
        <authorList>
            <person name="Kawai M."/>
            <person name="Futagami T."/>
            <person name="Toyoda A."/>
            <person name="Takaki Y."/>
            <person name="Nishi S."/>
            <person name="Hori S."/>
            <person name="Arai W."/>
            <person name="Tsubouchi T."/>
            <person name="Morono Y."/>
            <person name="Uchiyama I."/>
            <person name="Ito T."/>
            <person name="Fujiyama A."/>
            <person name="Inagaki F."/>
            <person name="Takami H."/>
        </authorList>
    </citation>
    <scope>NUCLEOTIDE SEQUENCE</scope>
    <source>
        <strain evidence="1">Expedition CK06-06</strain>
    </source>
</reference>
<dbReference type="AlphaFoldDB" id="X1AHS1"/>
<feature type="non-terminal residue" evidence="1">
    <location>
        <position position="1"/>
    </location>
</feature>
<evidence type="ECO:0000313" key="1">
    <source>
        <dbReference type="EMBL" id="GAG59556.1"/>
    </source>
</evidence>
<organism evidence="1">
    <name type="scientific">marine sediment metagenome</name>
    <dbReference type="NCBI Taxonomy" id="412755"/>
    <lineage>
        <taxon>unclassified sequences</taxon>
        <taxon>metagenomes</taxon>
        <taxon>ecological metagenomes</taxon>
    </lineage>
</organism>
<protein>
    <submittedName>
        <fullName evidence="1">Uncharacterized protein</fullName>
    </submittedName>
</protein>